<keyword evidence="2" id="KW-0813">Transport</keyword>
<dbReference type="InterPro" id="IPR053441">
    <property type="entry name" value="2Fe2S_Ferredoxin"/>
</dbReference>
<evidence type="ECO:0000256" key="2">
    <source>
        <dbReference type="ARBA" id="ARBA00022448"/>
    </source>
</evidence>
<dbReference type="GO" id="GO:0046872">
    <property type="term" value="F:metal ion binding"/>
    <property type="evidence" value="ECO:0007669"/>
    <property type="project" value="UniProtKB-KW"/>
</dbReference>
<feature type="region of interest" description="Disordered" evidence="9">
    <location>
        <begin position="53"/>
        <end position="77"/>
    </location>
</feature>
<dbReference type="Pfam" id="PF00226">
    <property type="entry name" value="DnaJ"/>
    <property type="match status" value="1"/>
</dbReference>
<keyword evidence="6" id="KW-0408">Iron</keyword>
<dbReference type="GO" id="GO:0051537">
    <property type="term" value="F:2 iron, 2 sulfur cluster binding"/>
    <property type="evidence" value="ECO:0007669"/>
    <property type="project" value="UniProtKB-KW"/>
</dbReference>
<dbReference type="SMART" id="SM00271">
    <property type="entry name" value="DnaJ"/>
    <property type="match status" value="1"/>
</dbReference>
<comment type="cofactor">
    <cofactor evidence="8">
        <name>[2Fe-2S] cluster</name>
        <dbReference type="ChEBI" id="CHEBI:190135"/>
    </cofactor>
</comment>
<dbReference type="Pfam" id="PF00111">
    <property type="entry name" value="Fer2"/>
    <property type="match status" value="1"/>
</dbReference>
<dbReference type="PROSITE" id="PS50076">
    <property type="entry name" value="DNAJ_2"/>
    <property type="match status" value="1"/>
</dbReference>
<dbReference type="PROSITE" id="PS00197">
    <property type="entry name" value="2FE2S_FER_1"/>
    <property type="match status" value="1"/>
</dbReference>
<evidence type="ECO:0000313" key="13">
    <source>
        <dbReference type="Proteomes" id="UP001500420"/>
    </source>
</evidence>
<comment type="similarity">
    <text evidence="1">Belongs to the 2Fe2S plant-type ferredoxin family.</text>
</comment>
<dbReference type="CDD" id="cd00207">
    <property type="entry name" value="fer2"/>
    <property type="match status" value="1"/>
</dbReference>
<evidence type="ECO:0000256" key="8">
    <source>
        <dbReference type="ARBA" id="ARBA00034078"/>
    </source>
</evidence>
<dbReference type="RefSeq" id="WP_343772011.1">
    <property type="nucleotide sequence ID" value="NZ_BAAADV010000001.1"/>
</dbReference>
<evidence type="ECO:0000256" key="1">
    <source>
        <dbReference type="ARBA" id="ARBA00007874"/>
    </source>
</evidence>
<keyword evidence="7" id="KW-0411">Iron-sulfur</keyword>
<dbReference type="Gene3D" id="3.10.20.30">
    <property type="match status" value="1"/>
</dbReference>
<proteinExistence type="inferred from homology"/>
<dbReference type="NCBIfam" id="NF041393">
    <property type="entry name" value="Frdxn_Halo"/>
    <property type="match status" value="1"/>
</dbReference>
<dbReference type="PANTHER" id="PTHR43112">
    <property type="entry name" value="FERREDOXIN"/>
    <property type="match status" value="1"/>
</dbReference>
<comment type="caution">
    <text evidence="12">The sequence shown here is derived from an EMBL/GenBank/DDBJ whole genome shotgun (WGS) entry which is preliminary data.</text>
</comment>
<dbReference type="EMBL" id="BAAADV010000001">
    <property type="protein sequence ID" value="GAA0661806.1"/>
    <property type="molecule type" value="Genomic_DNA"/>
</dbReference>
<evidence type="ECO:0000256" key="7">
    <source>
        <dbReference type="ARBA" id="ARBA00023014"/>
    </source>
</evidence>
<sequence length="218" mass="23960">MASPYEILGVDPDASEDDLVDAYRRRVKEAHPDQGGSAEEFQTVKTAYERIRNGDGRAELDSAANANPESGVDADPEQPEYRVEYLNYEVLDDHGWSLDDDDLFEKADAAGLDRVDHGEITVEPDESLLEAAENSGRAWPFACRGGACSNCAVAVIEGEIPPPTSHVLTQEMIDRGIRLSCITSPVTTDTKVVYNVKHLPEVEELLLSASRFERAHTD</sequence>
<dbReference type="InterPro" id="IPR012675">
    <property type="entry name" value="Beta-grasp_dom_sf"/>
</dbReference>
<feature type="domain" description="J" evidence="10">
    <location>
        <begin position="3"/>
        <end position="64"/>
    </location>
</feature>
<dbReference type="InterPro" id="IPR036869">
    <property type="entry name" value="J_dom_sf"/>
</dbReference>
<evidence type="ECO:0000256" key="3">
    <source>
        <dbReference type="ARBA" id="ARBA00022714"/>
    </source>
</evidence>
<dbReference type="SUPFAM" id="SSF54292">
    <property type="entry name" value="2Fe-2S ferredoxin-like"/>
    <property type="match status" value="1"/>
</dbReference>
<dbReference type="InterPro" id="IPR001041">
    <property type="entry name" value="2Fe-2S_ferredoxin-type"/>
</dbReference>
<dbReference type="Proteomes" id="UP001500420">
    <property type="component" value="Unassembled WGS sequence"/>
</dbReference>
<dbReference type="SUPFAM" id="SSF46565">
    <property type="entry name" value="Chaperone J-domain"/>
    <property type="match status" value="1"/>
</dbReference>
<dbReference type="PANTHER" id="PTHR43112:SF3">
    <property type="entry name" value="FERREDOXIN-2, CHLOROPLASTIC"/>
    <property type="match status" value="1"/>
</dbReference>
<evidence type="ECO:0000259" key="11">
    <source>
        <dbReference type="PROSITE" id="PS51085"/>
    </source>
</evidence>
<dbReference type="PROSITE" id="PS51085">
    <property type="entry name" value="2FE2S_FER_2"/>
    <property type="match status" value="1"/>
</dbReference>
<feature type="domain" description="2Fe-2S ferredoxin-type" evidence="11">
    <location>
        <begin position="110"/>
        <end position="198"/>
    </location>
</feature>
<accession>A0AAV3T550</accession>
<evidence type="ECO:0000313" key="12">
    <source>
        <dbReference type="EMBL" id="GAA0661806.1"/>
    </source>
</evidence>
<dbReference type="InterPro" id="IPR036010">
    <property type="entry name" value="2Fe-2S_ferredoxin-like_sf"/>
</dbReference>
<organism evidence="12 13">
    <name type="scientific">Natronoarchaeum mannanilyticum</name>
    <dbReference type="NCBI Taxonomy" id="926360"/>
    <lineage>
        <taxon>Archaea</taxon>
        <taxon>Methanobacteriati</taxon>
        <taxon>Methanobacteriota</taxon>
        <taxon>Stenosarchaea group</taxon>
        <taxon>Halobacteria</taxon>
        <taxon>Halobacteriales</taxon>
        <taxon>Natronoarchaeaceae</taxon>
    </lineage>
</organism>
<evidence type="ECO:0000256" key="6">
    <source>
        <dbReference type="ARBA" id="ARBA00023004"/>
    </source>
</evidence>
<keyword evidence="4" id="KW-0479">Metal-binding</keyword>
<dbReference type="PRINTS" id="PR00625">
    <property type="entry name" value="JDOMAIN"/>
</dbReference>
<gene>
    <name evidence="12" type="primary">fer</name>
    <name evidence="12" type="ORF">GCM10009020_02610</name>
</gene>
<keyword evidence="13" id="KW-1185">Reference proteome</keyword>
<dbReference type="InterPro" id="IPR001623">
    <property type="entry name" value="DnaJ_domain"/>
</dbReference>
<keyword evidence="5" id="KW-0249">Electron transport</keyword>
<evidence type="ECO:0000259" key="10">
    <source>
        <dbReference type="PROSITE" id="PS50076"/>
    </source>
</evidence>
<evidence type="ECO:0000256" key="4">
    <source>
        <dbReference type="ARBA" id="ARBA00022723"/>
    </source>
</evidence>
<evidence type="ECO:0000256" key="5">
    <source>
        <dbReference type="ARBA" id="ARBA00022982"/>
    </source>
</evidence>
<keyword evidence="3" id="KW-0001">2Fe-2S</keyword>
<reference evidence="12 13" key="1">
    <citation type="journal article" date="2019" name="Int. J. Syst. Evol. Microbiol.">
        <title>The Global Catalogue of Microorganisms (GCM) 10K type strain sequencing project: providing services to taxonomists for standard genome sequencing and annotation.</title>
        <authorList>
            <consortium name="The Broad Institute Genomics Platform"/>
            <consortium name="The Broad Institute Genome Sequencing Center for Infectious Disease"/>
            <person name="Wu L."/>
            <person name="Ma J."/>
        </authorList>
    </citation>
    <scope>NUCLEOTIDE SEQUENCE [LARGE SCALE GENOMIC DNA]</scope>
    <source>
        <strain evidence="12 13">JCM 16328</strain>
    </source>
</reference>
<protein>
    <submittedName>
        <fullName evidence="12">Ferredoxin Fer</fullName>
    </submittedName>
</protein>
<evidence type="ECO:0000256" key="9">
    <source>
        <dbReference type="SAM" id="MobiDB-lite"/>
    </source>
</evidence>
<dbReference type="CDD" id="cd06257">
    <property type="entry name" value="DnaJ"/>
    <property type="match status" value="1"/>
</dbReference>
<dbReference type="InterPro" id="IPR006058">
    <property type="entry name" value="2Fe2S_fd_BS"/>
</dbReference>
<dbReference type="AlphaFoldDB" id="A0AAV3T550"/>
<dbReference type="Gene3D" id="1.10.287.110">
    <property type="entry name" value="DnaJ domain"/>
    <property type="match status" value="1"/>
</dbReference>
<name>A0AAV3T550_9EURY</name>